<accession>A0ABP0W0D4</accession>
<evidence type="ECO:0000313" key="4">
    <source>
        <dbReference type="Proteomes" id="UP001497444"/>
    </source>
</evidence>
<name>A0ABP0W0D4_9BRYO</name>
<dbReference type="Pfam" id="PF03514">
    <property type="entry name" value="GRAS"/>
    <property type="match status" value="1"/>
</dbReference>
<proteinExistence type="predicted"/>
<keyword evidence="2" id="KW-0804">Transcription</keyword>
<evidence type="ECO:0000313" key="3">
    <source>
        <dbReference type="EMBL" id="CAK9259651.1"/>
    </source>
</evidence>
<evidence type="ECO:0000256" key="1">
    <source>
        <dbReference type="ARBA" id="ARBA00023015"/>
    </source>
</evidence>
<dbReference type="PANTHER" id="PTHR31636">
    <property type="entry name" value="OSJNBA0084A10.13 PROTEIN-RELATED"/>
    <property type="match status" value="1"/>
</dbReference>
<organism evidence="3 4">
    <name type="scientific">Sphagnum jensenii</name>
    <dbReference type="NCBI Taxonomy" id="128206"/>
    <lineage>
        <taxon>Eukaryota</taxon>
        <taxon>Viridiplantae</taxon>
        <taxon>Streptophyta</taxon>
        <taxon>Embryophyta</taxon>
        <taxon>Bryophyta</taxon>
        <taxon>Sphagnophytina</taxon>
        <taxon>Sphagnopsida</taxon>
        <taxon>Sphagnales</taxon>
        <taxon>Sphagnaceae</taxon>
        <taxon>Sphagnum</taxon>
    </lineage>
</organism>
<dbReference type="PROSITE" id="PS50985">
    <property type="entry name" value="GRAS"/>
    <property type="match status" value="1"/>
</dbReference>
<protein>
    <submittedName>
        <fullName evidence="3">Uncharacterized protein</fullName>
    </submittedName>
</protein>
<dbReference type="Proteomes" id="UP001497444">
    <property type="component" value="Chromosome 12"/>
</dbReference>
<sequence>MNPLFKIEESFDLPAAGAPQLHDPWHEQQAYRQQWELDFSAHEVAPQKPELSTTMLQDFTNFQNPVAGEASSSQPAASTSSGDGGHWAPNLLLECARAIAANDTPRIQSLMWGLNELASPYGDCDQRLASYFLQALFCRVTGTGARCHSILCAAAEKTYSFESLRKMILTFQDASPWTTFGHVASNGALMEAFEGEMKIHIVDINSTFCTQWPTLLEALATRAEGTPHLRLTTIVLSKEESVMKVMRQIMTRLERFARLMGVPFDSTLMQKPQLENLELGELNLKEDEALAINCIHTLHHVPEAVTGDAHYSPRDLVLYTFKNANPKIITIVEDEVDLVSPDFMTCFCEAIRYYSLLFESLDESFPRASNERLMLERACARRLVNLLACDTSQNEERQELGSQWAIRLQRVGLLPAPFSDDVVDDVRALLKRYKQGWGLTSNESGLFLTWKGQVTIFASSWKPIPPNPISSD</sequence>
<gene>
    <name evidence="3" type="ORF">CSSPJE1EN1_LOCUS5129</name>
</gene>
<evidence type="ECO:0000256" key="2">
    <source>
        <dbReference type="ARBA" id="ARBA00023163"/>
    </source>
</evidence>
<keyword evidence="1" id="KW-0805">Transcription regulation</keyword>
<dbReference type="InterPro" id="IPR005202">
    <property type="entry name" value="TF_GRAS"/>
</dbReference>
<dbReference type="EMBL" id="OZ020107">
    <property type="protein sequence ID" value="CAK9259651.1"/>
    <property type="molecule type" value="Genomic_DNA"/>
</dbReference>
<reference evidence="3" key="1">
    <citation type="submission" date="2024-02" db="EMBL/GenBank/DDBJ databases">
        <authorList>
            <consortium name="ELIXIR-Norway"/>
            <consortium name="Elixir Norway"/>
        </authorList>
    </citation>
    <scope>NUCLEOTIDE SEQUENCE</scope>
</reference>
<keyword evidence="4" id="KW-1185">Reference proteome</keyword>